<evidence type="ECO:0000313" key="2">
    <source>
        <dbReference type="EMBL" id="KAK4548596.1"/>
    </source>
</evidence>
<dbReference type="InterPro" id="IPR008030">
    <property type="entry name" value="NmrA-like"/>
</dbReference>
<name>A0AAV9JUC1_9PEZI</name>
<comment type="caution">
    <text evidence="2">The sequence shown here is derived from an EMBL/GenBank/DDBJ whole genome shotgun (WGS) entry which is preliminary data.</text>
</comment>
<evidence type="ECO:0000259" key="1">
    <source>
        <dbReference type="Pfam" id="PF05368"/>
    </source>
</evidence>
<keyword evidence="3" id="KW-1185">Reference proteome</keyword>
<dbReference type="PANTHER" id="PTHR43162:SF1">
    <property type="entry name" value="PRESTALK A DIFFERENTIATION PROTEIN A"/>
    <property type="match status" value="1"/>
</dbReference>
<dbReference type="Gene3D" id="3.40.50.720">
    <property type="entry name" value="NAD(P)-binding Rossmann-like Domain"/>
    <property type="match status" value="1"/>
</dbReference>
<sequence>MQHQRTVLVTAAGGHIGSELVPRLLDLDDVKLVLPTSNASRLQSGFPSTATADNITLEEGSIRDPQWVEAILLKHSVDTVFLCLTGVDELLVAFNFLDAMQRASCVKHLVYLSACGDFLSSEGIEQIMRTCSAAHVLVKSTIEQKIAYGGFPWTTTRLGPTLFFTNDERNKASLREDGFFGEPLGEKGVSRVSTSDIALAACNAILQPEKWDGRKIMVGSLPLYTGSNICRLYSEAVGRDVTMRASDQQSMANFEKSFVTARAGIFGADMAKAWGRDFRLVYEYFSEQGFGMSDAEYRKQVELLGREPESYEEWVEKTVRGWR</sequence>
<dbReference type="Pfam" id="PF05368">
    <property type="entry name" value="NmrA"/>
    <property type="match status" value="1"/>
</dbReference>
<dbReference type="SUPFAM" id="SSF51735">
    <property type="entry name" value="NAD(P)-binding Rossmann-fold domains"/>
    <property type="match status" value="1"/>
</dbReference>
<dbReference type="PANTHER" id="PTHR43162">
    <property type="match status" value="1"/>
</dbReference>
<dbReference type="EMBL" id="JAVFHQ010000007">
    <property type="protein sequence ID" value="KAK4548596.1"/>
    <property type="molecule type" value="Genomic_DNA"/>
</dbReference>
<feature type="domain" description="NmrA-like" evidence="1">
    <location>
        <begin position="4"/>
        <end position="253"/>
    </location>
</feature>
<accession>A0AAV9JUC1</accession>
<evidence type="ECO:0000313" key="3">
    <source>
        <dbReference type="Proteomes" id="UP001324427"/>
    </source>
</evidence>
<reference evidence="2 3" key="1">
    <citation type="submission" date="2021-11" db="EMBL/GenBank/DDBJ databases">
        <title>Black yeast isolated from Biological Soil Crust.</title>
        <authorList>
            <person name="Kurbessoian T."/>
        </authorList>
    </citation>
    <scope>NUCLEOTIDE SEQUENCE [LARGE SCALE GENOMIC DNA]</scope>
    <source>
        <strain evidence="2 3">CCFEE 5522</strain>
    </source>
</reference>
<dbReference type="InterPro" id="IPR036291">
    <property type="entry name" value="NAD(P)-bd_dom_sf"/>
</dbReference>
<protein>
    <recommendedName>
        <fullName evidence="1">NmrA-like domain-containing protein</fullName>
    </recommendedName>
</protein>
<organism evidence="2 3">
    <name type="scientific">Oleoguttula mirabilis</name>
    <dbReference type="NCBI Taxonomy" id="1507867"/>
    <lineage>
        <taxon>Eukaryota</taxon>
        <taxon>Fungi</taxon>
        <taxon>Dikarya</taxon>
        <taxon>Ascomycota</taxon>
        <taxon>Pezizomycotina</taxon>
        <taxon>Dothideomycetes</taxon>
        <taxon>Dothideomycetidae</taxon>
        <taxon>Mycosphaerellales</taxon>
        <taxon>Teratosphaeriaceae</taxon>
        <taxon>Oleoguttula</taxon>
    </lineage>
</organism>
<dbReference type="InterPro" id="IPR051604">
    <property type="entry name" value="Ergot_Alk_Oxidoreductase"/>
</dbReference>
<dbReference type="Proteomes" id="UP001324427">
    <property type="component" value="Unassembled WGS sequence"/>
</dbReference>
<gene>
    <name evidence="2" type="ORF">LTR36_009506</name>
</gene>
<dbReference type="AlphaFoldDB" id="A0AAV9JUC1"/>
<proteinExistence type="predicted"/>